<evidence type="ECO:0000313" key="2">
    <source>
        <dbReference type="Proteomes" id="UP000309872"/>
    </source>
</evidence>
<accession>A0A4U0H9C3</accession>
<dbReference type="Proteomes" id="UP000309872">
    <property type="component" value="Unassembled WGS sequence"/>
</dbReference>
<dbReference type="EMBL" id="SUKA01000001">
    <property type="protein sequence ID" value="TJY68388.1"/>
    <property type="molecule type" value="Genomic_DNA"/>
</dbReference>
<proteinExistence type="predicted"/>
<name>A0A4U0H9C3_9SPHI</name>
<organism evidence="1 2">
    <name type="scientific">Sphingobacterium alkalisoli</name>
    <dbReference type="NCBI Taxonomy" id="1874115"/>
    <lineage>
        <taxon>Bacteria</taxon>
        <taxon>Pseudomonadati</taxon>
        <taxon>Bacteroidota</taxon>
        <taxon>Sphingobacteriia</taxon>
        <taxon>Sphingobacteriales</taxon>
        <taxon>Sphingobacteriaceae</taxon>
        <taxon>Sphingobacterium</taxon>
    </lineage>
</organism>
<keyword evidence="2" id="KW-1185">Reference proteome</keyword>
<dbReference type="AlphaFoldDB" id="A0A4U0H9C3"/>
<reference evidence="1 2" key="1">
    <citation type="submission" date="2019-04" db="EMBL/GenBank/DDBJ databases">
        <title>Sphingobacterium olei sp. nov., isolated from oil-contaminated soil.</title>
        <authorList>
            <person name="Liu B."/>
        </authorList>
    </citation>
    <scope>NUCLEOTIDE SEQUENCE [LARGE SCALE GENOMIC DNA]</scope>
    <source>
        <strain evidence="1 2">Y3L14</strain>
    </source>
</reference>
<comment type="caution">
    <text evidence="1">The sequence shown here is derived from an EMBL/GenBank/DDBJ whole genome shotgun (WGS) entry which is preliminary data.</text>
</comment>
<dbReference type="OrthoDB" id="710201at2"/>
<dbReference type="RefSeq" id="WP_136819253.1">
    <property type="nucleotide sequence ID" value="NZ_BMJX01000001.1"/>
</dbReference>
<gene>
    <name evidence="1" type="ORF">FAZ19_03795</name>
</gene>
<sequence>MENPVKISSIHLFIINVIRLLRVNLGLSQKDIQDILDLSSDSNLLGSVESNFRTERYHDKHLNKLAIAFTKIASEQGKDISYTVSDFYPPVNFKEEMIEKIVVKIEPTELKQTGILYLLLEEENDPFFNDWHTSKEIAQYCGGKAGKNWGSKDFTAVIEYAVKKGKLIRKSEDEALFKRP</sequence>
<evidence type="ECO:0000313" key="1">
    <source>
        <dbReference type="EMBL" id="TJY68388.1"/>
    </source>
</evidence>
<protein>
    <submittedName>
        <fullName evidence="1">Uncharacterized protein</fullName>
    </submittedName>
</protein>